<reference evidence="2" key="1">
    <citation type="submission" date="2019-06" db="EMBL/GenBank/DDBJ databases">
        <title>Complete genome sequence of Methylogaea oryzae strain JCM16910.</title>
        <authorList>
            <person name="Asakawa S."/>
        </authorList>
    </citation>
    <scope>NUCLEOTIDE SEQUENCE</scope>
    <source>
        <strain evidence="2">E10</strain>
    </source>
</reference>
<name>A0A8D4VNV9_9GAMM</name>
<sequence>MSFYKEYLDKLSIDQKMWGGVGVFTVIMVIMFSVFTSSGILVAEKIAVGVLEMLVPGYVIVKLFLNDLKVTENAALDRFILSLGLSIVTVQLLAFVTEYVSVFGLNEDQDERIARENYKSLIIVALVIGGAFAAKYLPPYLRERKAKQQGQ</sequence>
<keyword evidence="1" id="KW-0472">Membrane</keyword>
<gene>
    <name evidence="2" type="ORF">MoryE10_16670</name>
</gene>
<feature type="transmembrane region" description="Helical" evidence="1">
    <location>
        <begin position="77"/>
        <end position="97"/>
    </location>
</feature>
<evidence type="ECO:0000313" key="3">
    <source>
        <dbReference type="Proteomes" id="UP000824988"/>
    </source>
</evidence>
<dbReference type="Proteomes" id="UP000824988">
    <property type="component" value="Chromosome"/>
</dbReference>
<dbReference type="EMBL" id="AP019782">
    <property type="protein sequence ID" value="BBL71061.1"/>
    <property type="molecule type" value="Genomic_DNA"/>
</dbReference>
<dbReference type="AlphaFoldDB" id="A0A8D4VNV9"/>
<evidence type="ECO:0000313" key="2">
    <source>
        <dbReference type="EMBL" id="BBL71061.1"/>
    </source>
</evidence>
<keyword evidence="1" id="KW-0812">Transmembrane</keyword>
<dbReference type="RefSeq" id="WP_054772485.1">
    <property type="nucleotide sequence ID" value="NZ_AP019782.1"/>
</dbReference>
<evidence type="ECO:0000256" key="1">
    <source>
        <dbReference type="SAM" id="Phobius"/>
    </source>
</evidence>
<feature type="transmembrane region" description="Helical" evidence="1">
    <location>
        <begin position="21"/>
        <end position="40"/>
    </location>
</feature>
<organism evidence="2 3">
    <name type="scientific">Methylogaea oryzae</name>
    <dbReference type="NCBI Taxonomy" id="1295382"/>
    <lineage>
        <taxon>Bacteria</taxon>
        <taxon>Pseudomonadati</taxon>
        <taxon>Pseudomonadota</taxon>
        <taxon>Gammaproteobacteria</taxon>
        <taxon>Methylococcales</taxon>
        <taxon>Methylococcaceae</taxon>
        <taxon>Methylogaea</taxon>
    </lineage>
</organism>
<dbReference type="KEGG" id="moz:MoryE10_16670"/>
<feature type="transmembrane region" description="Helical" evidence="1">
    <location>
        <begin position="117"/>
        <end position="137"/>
    </location>
</feature>
<keyword evidence="3" id="KW-1185">Reference proteome</keyword>
<feature type="transmembrane region" description="Helical" evidence="1">
    <location>
        <begin position="46"/>
        <end position="65"/>
    </location>
</feature>
<keyword evidence="1" id="KW-1133">Transmembrane helix</keyword>
<accession>A0A8D4VNV9</accession>
<proteinExistence type="predicted"/>
<protein>
    <submittedName>
        <fullName evidence="2">Uncharacterized protein</fullName>
    </submittedName>
</protein>